<keyword evidence="2" id="KW-1185">Reference proteome</keyword>
<dbReference type="PANTHER" id="PTHR33116">
    <property type="entry name" value="REVERSE TRANSCRIPTASE ZINC-BINDING DOMAIN-CONTAINING PROTEIN-RELATED-RELATED"/>
    <property type="match status" value="1"/>
</dbReference>
<evidence type="ECO:0000313" key="1">
    <source>
        <dbReference type="EMBL" id="KAF7801965.1"/>
    </source>
</evidence>
<name>A0A834VYW6_9FABA</name>
<dbReference type="PANTHER" id="PTHR33116:SF86">
    <property type="entry name" value="REVERSE TRANSCRIPTASE DOMAIN-CONTAINING PROTEIN"/>
    <property type="match status" value="1"/>
</dbReference>
<dbReference type="Proteomes" id="UP000634136">
    <property type="component" value="Unassembled WGS sequence"/>
</dbReference>
<reference evidence="1" key="1">
    <citation type="submission" date="2020-09" db="EMBL/GenBank/DDBJ databases">
        <title>Genome-Enabled Discovery of Anthraquinone Biosynthesis in Senna tora.</title>
        <authorList>
            <person name="Kang S.-H."/>
            <person name="Pandey R.P."/>
            <person name="Lee C.-M."/>
            <person name="Sim J.-S."/>
            <person name="Jeong J.-T."/>
            <person name="Choi B.-S."/>
            <person name="Jung M."/>
            <person name="Ginzburg D."/>
            <person name="Zhao K."/>
            <person name="Won S.Y."/>
            <person name="Oh T.-J."/>
            <person name="Yu Y."/>
            <person name="Kim N.-H."/>
            <person name="Lee O.R."/>
            <person name="Lee T.-H."/>
            <person name="Bashyal P."/>
            <person name="Kim T.-S."/>
            <person name="Lee W.-H."/>
            <person name="Kawkins C."/>
            <person name="Kim C.-K."/>
            <person name="Kim J.S."/>
            <person name="Ahn B.O."/>
            <person name="Rhee S.Y."/>
            <person name="Sohng J.K."/>
        </authorList>
    </citation>
    <scope>NUCLEOTIDE SEQUENCE</scope>
    <source>
        <tissue evidence="1">Leaf</tissue>
    </source>
</reference>
<dbReference type="AlphaFoldDB" id="A0A834VYW6"/>
<protein>
    <submittedName>
        <fullName evidence="1">Transposon TX1 uncharacterized 149 kDa protein</fullName>
    </submittedName>
</protein>
<dbReference type="OrthoDB" id="5953030at2759"/>
<organism evidence="1 2">
    <name type="scientific">Senna tora</name>
    <dbReference type="NCBI Taxonomy" id="362788"/>
    <lineage>
        <taxon>Eukaryota</taxon>
        <taxon>Viridiplantae</taxon>
        <taxon>Streptophyta</taxon>
        <taxon>Embryophyta</taxon>
        <taxon>Tracheophyta</taxon>
        <taxon>Spermatophyta</taxon>
        <taxon>Magnoliopsida</taxon>
        <taxon>eudicotyledons</taxon>
        <taxon>Gunneridae</taxon>
        <taxon>Pentapetalae</taxon>
        <taxon>rosids</taxon>
        <taxon>fabids</taxon>
        <taxon>Fabales</taxon>
        <taxon>Fabaceae</taxon>
        <taxon>Caesalpinioideae</taxon>
        <taxon>Cassia clade</taxon>
        <taxon>Senna</taxon>
    </lineage>
</organism>
<evidence type="ECO:0000313" key="2">
    <source>
        <dbReference type="Proteomes" id="UP000634136"/>
    </source>
</evidence>
<accession>A0A834VYW6</accession>
<sequence>MPSNLNKAFDMEPWEFLQDVLDIMLLSLCWQNLIMQCVTTTSLKIKINGDFTPWFYPTSRLRQGTPCHRTYLSYGLNKSLYSAIDLLMDSFGDASGLVMNKGYIDGPNVDMRNTMHIINHQEAKLNGWKASLLSQNLRHILISSILSSIPIYHMHYAKLSDNKASKCDSYK</sequence>
<dbReference type="EMBL" id="JAAIUW010000013">
    <property type="protein sequence ID" value="KAF7801965.1"/>
    <property type="molecule type" value="Genomic_DNA"/>
</dbReference>
<gene>
    <name evidence="1" type="ORF">G2W53_041076</name>
</gene>
<proteinExistence type="predicted"/>
<comment type="caution">
    <text evidence="1">The sequence shown here is derived from an EMBL/GenBank/DDBJ whole genome shotgun (WGS) entry which is preliminary data.</text>
</comment>